<evidence type="ECO:0000313" key="2">
    <source>
        <dbReference type="EMBL" id="EMI19983.1"/>
    </source>
</evidence>
<gene>
    <name evidence="2" type="ORF">RMSM_03084</name>
</gene>
<reference evidence="2 3" key="1">
    <citation type="journal article" date="2013" name="Mar. Genomics">
        <title>Expression of sulfatases in Rhodopirellula baltica and the diversity of sulfatases in the genus Rhodopirellula.</title>
        <authorList>
            <person name="Wegner C.E."/>
            <person name="Richter-Heitmann T."/>
            <person name="Klindworth A."/>
            <person name="Klockow C."/>
            <person name="Richter M."/>
            <person name="Achstetter T."/>
            <person name="Glockner F.O."/>
            <person name="Harder J."/>
        </authorList>
    </citation>
    <scope>NUCLEOTIDE SEQUENCE [LARGE SCALE GENOMIC DNA]</scope>
    <source>
        <strain evidence="2 3">SM1</strain>
    </source>
</reference>
<keyword evidence="3" id="KW-1185">Reference proteome</keyword>
<dbReference type="EMBL" id="ANOG01000446">
    <property type="protein sequence ID" value="EMI19983.1"/>
    <property type="molecule type" value="Genomic_DNA"/>
</dbReference>
<comment type="caution">
    <text evidence="2">The sequence shown here is derived from an EMBL/GenBank/DDBJ whole genome shotgun (WGS) entry which is preliminary data.</text>
</comment>
<accession>M5RKX8</accession>
<protein>
    <submittedName>
        <fullName evidence="2">Uncharacterized protein</fullName>
    </submittedName>
</protein>
<organism evidence="2 3">
    <name type="scientific">Rhodopirellula maiorica SM1</name>
    <dbReference type="NCBI Taxonomy" id="1265738"/>
    <lineage>
        <taxon>Bacteria</taxon>
        <taxon>Pseudomonadati</taxon>
        <taxon>Planctomycetota</taxon>
        <taxon>Planctomycetia</taxon>
        <taxon>Pirellulales</taxon>
        <taxon>Pirellulaceae</taxon>
        <taxon>Novipirellula</taxon>
    </lineage>
</organism>
<name>M5RKX8_9BACT</name>
<dbReference type="AlphaFoldDB" id="M5RKX8"/>
<sequence>MIVVLEVPPYAEPPYPVVAVGMTGLEPEFEKIRLNRLSPPGRDAGSNVPGTWTGANEVPGGTLGAG</sequence>
<proteinExistence type="predicted"/>
<evidence type="ECO:0000313" key="3">
    <source>
        <dbReference type="Proteomes" id="UP000011991"/>
    </source>
</evidence>
<dbReference type="Proteomes" id="UP000011991">
    <property type="component" value="Unassembled WGS sequence"/>
</dbReference>
<feature type="region of interest" description="Disordered" evidence="1">
    <location>
        <begin position="36"/>
        <end position="66"/>
    </location>
</feature>
<evidence type="ECO:0000256" key="1">
    <source>
        <dbReference type="SAM" id="MobiDB-lite"/>
    </source>
</evidence>